<dbReference type="GO" id="GO:0008270">
    <property type="term" value="F:zinc ion binding"/>
    <property type="evidence" value="ECO:0007669"/>
    <property type="project" value="InterPro"/>
</dbReference>
<keyword evidence="2" id="KW-0862">Zinc</keyword>
<keyword evidence="10" id="KW-1185">Reference proteome</keyword>
<dbReference type="SMART" id="SM00906">
    <property type="entry name" value="Fungal_trans"/>
    <property type="match status" value="1"/>
</dbReference>
<dbReference type="GO" id="GO:0005634">
    <property type="term" value="C:nucleus"/>
    <property type="evidence" value="ECO:0007669"/>
    <property type="project" value="TreeGrafter"/>
</dbReference>
<evidence type="ECO:0000256" key="6">
    <source>
        <dbReference type="ARBA" id="ARBA00023242"/>
    </source>
</evidence>
<dbReference type="InterPro" id="IPR036864">
    <property type="entry name" value="Zn2-C6_fun-type_DNA-bd_sf"/>
</dbReference>
<evidence type="ECO:0000256" key="5">
    <source>
        <dbReference type="ARBA" id="ARBA00023163"/>
    </source>
</evidence>
<dbReference type="SUPFAM" id="SSF57701">
    <property type="entry name" value="Zn2/Cys6 DNA-binding domain"/>
    <property type="match status" value="1"/>
</dbReference>
<dbReference type="Proteomes" id="UP001175000">
    <property type="component" value="Unassembled WGS sequence"/>
</dbReference>
<keyword evidence="4" id="KW-0238">DNA-binding</keyword>
<dbReference type="PROSITE" id="PS50048">
    <property type="entry name" value="ZN2_CY6_FUNGAL_2"/>
    <property type="match status" value="1"/>
</dbReference>
<protein>
    <recommendedName>
        <fullName evidence="8">Zn(2)-C6 fungal-type domain-containing protein</fullName>
    </recommendedName>
</protein>
<dbReference type="GO" id="GO:0006351">
    <property type="term" value="P:DNA-templated transcription"/>
    <property type="evidence" value="ECO:0007669"/>
    <property type="project" value="InterPro"/>
</dbReference>
<dbReference type="PANTHER" id="PTHR31944">
    <property type="entry name" value="HEME-RESPONSIVE ZINC FINGER TRANSCRIPTION FACTOR HAP1"/>
    <property type="match status" value="1"/>
</dbReference>
<evidence type="ECO:0000256" key="3">
    <source>
        <dbReference type="ARBA" id="ARBA00023015"/>
    </source>
</evidence>
<feature type="region of interest" description="Disordered" evidence="7">
    <location>
        <begin position="51"/>
        <end position="85"/>
    </location>
</feature>
<dbReference type="InterPro" id="IPR001138">
    <property type="entry name" value="Zn2Cys6_DnaBD"/>
</dbReference>
<dbReference type="CDD" id="cd00067">
    <property type="entry name" value="GAL4"/>
    <property type="match status" value="1"/>
</dbReference>
<dbReference type="PROSITE" id="PS00463">
    <property type="entry name" value="ZN2_CY6_FUNGAL_1"/>
    <property type="match status" value="1"/>
</dbReference>
<keyword evidence="3" id="KW-0805">Transcription regulation</keyword>
<evidence type="ECO:0000259" key="8">
    <source>
        <dbReference type="PROSITE" id="PS50048"/>
    </source>
</evidence>
<dbReference type="InterPro" id="IPR051430">
    <property type="entry name" value="Fungal_TF_Env_Response"/>
</dbReference>
<organism evidence="9 10">
    <name type="scientific">Immersiella caudata</name>
    <dbReference type="NCBI Taxonomy" id="314043"/>
    <lineage>
        <taxon>Eukaryota</taxon>
        <taxon>Fungi</taxon>
        <taxon>Dikarya</taxon>
        <taxon>Ascomycota</taxon>
        <taxon>Pezizomycotina</taxon>
        <taxon>Sordariomycetes</taxon>
        <taxon>Sordariomycetidae</taxon>
        <taxon>Sordariales</taxon>
        <taxon>Lasiosphaeriaceae</taxon>
        <taxon>Immersiella</taxon>
    </lineage>
</organism>
<keyword evidence="5" id="KW-0804">Transcription</keyword>
<feature type="region of interest" description="Disordered" evidence="7">
    <location>
        <begin position="1"/>
        <end position="22"/>
    </location>
</feature>
<dbReference type="CDD" id="cd12148">
    <property type="entry name" value="fungal_TF_MHR"/>
    <property type="match status" value="1"/>
</dbReference>
<dbReference type="GO" id="GO:0001228">
    <property type="term" value="F:DNA-binding transcription activator activity, RNA polymerase II-specific"/>
    <property type="evidence" value="ECO:0007669"/>
    <property type="project" value="TreeGrafter"/>
</dbReference>
<comment type="caution">
    <text evidence="9">The sequence shown here is derived from an EMBL/GenBank/DDBJ whole genome shotgun (WGS) entry which is preliminary data.</text>
</comment>
<feature type="region of interest" description="Disordered" evidence="7">
    <location>
        <begin position="106"/>
        <end position="125"/>
    </location>
</feature>
<dbReference type="Pfam" id="PF04082">
    <property type="entry name" value="Fungal_trans"/>
    <property type="match status" value="1"/>
</dbReference>
<dbReference type="EMBL" id="JAULSU010000001">
    <property type="protein sequence ID" value="KAK0633184.1"/>
    <property type="molecule type" value="Genomic_DNA"/>
</dbReference>
<proteinExistence type="predicted"/>
<keyword evidence="1" id="KW-0479">Metal-binding</keyword>
<dbReference type="Pfam" id="PF00172">
    <property type="entry name" value="Zn_clus"/>
    <property type="match status" value="1"/>
</dbReference>
<feature type="domain" description="Zn(2)-C6 fungal-type" evidence="8">
    <location>
        <begin position="23"/>
        <end position="53"/>
    </location>
</feature>
<evidence type="ECO:0000256" key="4">
    <source>
        <dbReference type="ARBA" id="ARBA00023125"/>
    </source>
</evidence>
<dbReference type="GO" id="GO:0000978">
    <property type="term" value="F:RNA polymerase II cis-regulatory region sequence-specific DNA binding"/>
    <property type="evidence" value="ECO:0007669"/>
    <property type="project" value="TreeGrafter"/>
</dbReference>
<sequence>MADLATPLAQRPRPQKRRRPALACEQCRARKVRCDRATPCNTCVRSSNPDCTYTPLPPQGGPKERRSLSPASIPGRPPAPTPSDSIASLEIVSLEGRTKYLEQEHRFSNGAEQPKLHEGPCSSEEGEKNFVPLRIRGTMSKTRFFGHSHWATGANLVPAKYKALLHLMDRAQHEKTSRIYAGFQKSKKLARAIKRRRSAHLLGLTIGQNVPDRHIADALTDGYLRTFETIHRLLHIPSFRTEYGRYWDEPERATQSFVVLVQLCMAVGACFHDDKHSFRAQATRWIYEARLWLLITPEKAQLSMVGLQIMCLLQFAKQTTGLAGDLTWISAGSLLRAAMSMGLNHDPETLVRMPPLRVELRRRLWATILEINLQASLDAGALPLISPSDFTTKPPRNVHEEDLTNELNPDTLPDVEPSIFTANSIQVALHRSFTTRLAIVNHINQSSPPSYEATLRLSSELLSSTRALFQHLHSHPLSLNPPTATAGGIFTFQLRFLEMLMTRYLLALHLPWWNSSLHNPTHYFSRKTSVDAARAIVSLSQVGPSPNPSLTDFDRLLVCASGPFRSTPIHACLTLTLEYIHLKEESQKNKGLTFSNATARETEELRKVFNWQSQWWVRRIRAGETNVKTYAFGGVFESCGSSPATVYLLTWPPRLCWMSWA</sequence>
<dbReference type="SMART" id="SM00066">
    <property type="entry name" value="GAL4"/>
    <property type="match status" value="1"/>
</dbReference>
<evidence type="ECO:0000256" key="7">
    <source>
        <dbReference type="SAM" id="MobiDB-lite"/>
    </source>
</evidence>
<evidence type="ECO:0000256" key="2">
    <source>
        <dbReference type="ARBA" id="ARBA00022833"/>
    </source>
</evidence>
<name>A0AA40CD88_9PEZI</name>
<dbReference type="Gene3D" id="4.10.240.10">
    <property type="entry name" value="Zn(2)-C6 fungal-type DNA-binding domain"/>
    <property type="match status" value="1"/>
</dbReference>
<reference evidence="9" key="1">
    <citation type="submission" date="2023-06" db="EMBL/GenBank/DDBJ databases">
        <title>Genome-scale phylogeny and comparative genomics of the fungal order Sordariales.</title>
        <authorList>
            <consortium name="Lawrence Berkeley National Laboratory"/>
            <person name="Hensen N."/>
            <person name="Bonometti L."/>
            <person name="Westerberg I."/>
            <person name="Brannstrom I.O."/>
            <person name="Guillou S."/>
            <person name="Cros-Aarteil S."/>
            <person name="Calhoun S."/>
            <person name="Haridas S."/>
            <person name="Kuo A."/>
            <person name="Mondo S."/>
            <person name="Pangilinan J."/>
            <person name="Riley R."/>
            <person name="Labutti K."/>
            <person name="Andreopoulos B."/>
            <person name="Lipzen A."/>
            <person name="Chen C."/>
            <person name="Yanf M."/>
            <person name="Daum C."/>
            <person name="Ng V."/>
            <person name="Clum A."/>
            <person name="Steindorff A."/>
            <person name="Ohm R."/>
            <person name="Martin F."/>
            <person name="Silar P."/>
            <person name="Natvig D."/>
            <person name="Lalanne C."/>
            <person name="Gautier V."/>
            <person name="Ament-Velasquez S.L."/>
            <person name="Kruys A."/>
            <person name="Hutchinson M.I."/>
            <person name="Powell A.J."/>
            <person name="Barry K."/>
            <person name="Miller A.N."/>
            <person name="Grigoriev I.V."/>
            <person name="Debuchy R."/>
            <person name="Gladieux P."/>
            <person name="Thoren M.H."/>
            <person name="Johannesson H."/>
        </authorList>
    </citation>
    <scope>NUCLEOTIDE SEQUENCE</scope>
    <source>
        <strain evidence="9">CBS 606.72</strain>
    </source>
</reference>
<dbReference type="PANTHER" id="PTHR31944:SF131">
    <property type="entry name" value="HEME-RESPONSIVE ZINC FINGER TRANSCRIPTION FACTOR HAP1"/>
    <property type="match status" value="1"/>
</dbReference>
<dbReference type="AlphaFoldDB" id="A0AA40CD88"/>
<accession>A0AA40CD88</accession>
<evidence type="ECO:0000313" key="10">
    <source>
        <dbReference type="Proteomes" id="UP001175000"/>
    </source>
</evidence>
<dbReference type="InterPro" id="IPR007219">
    <property type="entry name" value="XnlR_reg_dom"/>
</dbReference>
<keyword evidence="6" id="KW-0539">Nucleus</keyword>
<evidence type="ECO:0000256" key="1">
    <source>
        <dbReference type="ARBA" id="ARBA00022723"/>
    </source>
</evidence>
<gene>
    <name evidence="9" type="ORF">B0T14DRAFT_506057</name>
</gene>
<evidence type="ECO:0000313" key="9">
    <source>
        <dbReference type="EMBL" id="KAK0633184.1"/>
    </source>
</evidence>